<gene>
    <name evidence="1" type="ORF">ACAOBT_LOCUS20977</name>
</gene>
<organism evidence="1 2">
    <name type="scientific">Acanthoscelides obtectus</name>
    <name type="common">Bean weevil</name>
    <name type="synonym">Bruchus obtectus</name>
    <dbReference type="NCBI Taxonomy" id="200917"/>
    <lineage>
        <taxon>Eukaryota</taxon>
        <taxon>Metazoa</taxon>
        <taxon>Ecdysozoa</taxon>
        <taxon>Arthropoda</taxon>
        <taxon>Hexapoda</taxon>
        <taxon>Insecta</taxon>
        <taxon>Pterygota</taxon>
        <taxon>Neoptera</taxon>
        <taxon>Endopterygota</taxon>
        <taxon>Coleoptera</taxon>
        <taxon>Polyphaga</taxon>
        <taxon>Cucujiformia</taxon>
        <taxon>Chrysomeloidea</taxon>
        <taxon>Chrysomelidae</taxon>
        <taxon>Bruchinae</taxon>
        <taxon>Bruchini</taxon>
        <taxon>Acanthoscelides</taxon>
    </lineage>
</organism>
<comment type="caution">
    <text evidence="1">The sequence shown here is derived from an EMBL/GenBank/DDBJ whole genome shotgun (WGS) entry which is preliminary data.</text>
</comment>
<sequence>MAQLERPVKQWSE</sequence>
<proteinExistence type="predicted"/>
<evidence type="ECO:0000313" key="2">
    <source>
        <dbReference type="Proteomes" id="UP001152888"/>
    </source>
</evidence>
<dbReference type="EMBL" id="CAKOFQ010007150">
    <property type="protein sequence ID" value="CAH1992606.1"/>
    <property type="molecule type" value="Genomic_DNA"/>
</dbReference>
<keyword evidence="2" id="KW-1185">Reference proteome</keyword>
<dbReference type="Proteomes" id="UP001152888">
    <property type="component" value="Unassembled WGS sequence"/>
</dbReference>
<name>A0A9P0LDF0_ACAOB</name>
<protein>
    <submittedName>
        <fullName evidence="1">Uncharacterized protein</fullName>
    </submittedName>
</protein>
<reference evidence="1" key="1">
    <citation type="submission" date="2022-03" db="EMBL/GenBank/DDBJ databases">
        <authorList>
            <person name="Sayadi A."/>
        </authorList>
    </citation>
    <scope>NUCLEOTIDE SEQUENCE</scope>
</reference>
<evidence type="ECO:0000313" key="1">
    <source>
        <dbReference type="EMBL" id="CAH1992606.1"/>
    </source>
</evidence>
<accession>A0A9P0LDF0</accession>